<keyword evidence="1" id="KW-0067">ATP-binding</keyword>
<feature type="region of interest" description="Disordered" evidence="2">
    <location>
        <begin position="850"/>
        <end position="873"/>
    </location>
</feature>
<sequence>MFTYTRSYTGLTGSVGMSSNEDQLYNTLNLTHLTDALSTCPSEQLPVGRISFETKRNKRQLLKLLLASGAYWVEKLNKIAADVCAQNLRDRQSRRAQRTKQQHALRQEVQDDIEMTEDFLYTPSQDDYMRCYRAFYEATSNDAIKQLVCGICARLLNSNASRMTQIELSNLPNRHRLFPTERLSAHNLIEGCLLEEKGCFKDDAIWKINVCNECLTDLQKKSPLPPKLSLANNLWVGSTPSVLERLGFAERLLIARAYPRVFAFKLFPKGPARYGVTEEHLQSAMRGNVTSFELNSEAINDMINGNLMPQDTSVLASVLSVTLIGKRSNIKSETLTMFRVHRQLVQDALEWLKTNNPKYYGNIIIDRSRLNKLPIDGIPDEIYHSIRHDEDVSNIIAESDGYVPMEDEGEDIEGGGFHRENSPDRESVNNQADVVPLQYLGVMDNDLSKVSTNELLSWGLRNTWKTDEDSECGYAVRWGAPVNTFGQPPRGQAPLDPNRPNYWERAFPLLYPYGVGGIEADRPVNLSLIEHARWALRHHDRRFRYHDTFIFVVFGIHQRRQALSSAKIQMRRKDFHSIAKVLDTITRDDLKRAGDEEDRGQKPSNPAILTLKENITATFKRVVGSGPARVQLRSQIWSTCMVLNPPTLWMTINPDDLHDPLAQVFVGEDIDMDAFVETAGPDSDSRSKKIARDPFAAGEFFHFLITTIIEKLFGITTAASRVHSRPGVLGRVKAYFGTVECQGRGTLHLHLLLWLHNSPPASQVQEMLKTTEFQARVLAYLKSNIRSYHPLLATPAALKSIPSNNEVAYSRPPNPDTPLATLLPMLRQLEAKVVRTKQIHKNHSAIESTIEHTSEERVHTRPENETLEDSRDCNVQDSEAPLDSVVLHFSDSGKLHHRSQVDDYTMRGNAASNYNMLDYFTGTYEQSTRKDLVTTIADSVDNSEEIQPQDIGDQSSHTTTRGRPRNLRISYSHSHPRYSTHVRVFPRRSDPSQEELYAISMLTLLKPWHSLEDLKSPEQSWSQALDDFVSNADRHIQDILDNLEHYHTCRTAAEEEQRTSEAVNHTEDQPEAFLSSDNVDIDAIHHPHRLDSRDITEKMIDDLHSKAENQRDTVYGMHAVSITRAKGVFNSPRAPIICITKRATDADELKLKEWQGLLKREKTALNDLDHSPVMGANNEMGDVVPLDSHNTVPYTPDGPAIPDQVLEKAIEPVPPTKLYPEQQRAFSIVKWHLSQTLETYRSAGSEKIPQMLMLMIGEGGTGKSKVIQTITQEFVNRGVSHTLVKSAYTGIAASLIDGKTTHQIAGIVVGQKDQTLSIEARKRLAIFWKNIRYLIIDECSMLSKEFFAKLSRHIQIAKMEYDPTVFDLPFGGINVILCGDLHQFPPVASSSHGALYHPTKPGTSPSQVNQAAGRSLYEKFDTVVMLKTQVRVSDPEWRGFLDALRRGMVNDQHIKMLKDMVLTSPNCKQPDFESELWRECVLVTPRHSVRKRWNAAAAEKHCQQTGNQLFICPTEMTVADQKGRRPVNKIERYVIAQGCAKPKKSSTNRADKSSLTDKVLLAVGMRVMVTSNVETDLDVANGARGTVVEIFLHPNEPPFDSGASVVTLSKLPSHILVKMDRTRATKLPGLSDNVLPILPVSKNFRVVLPIQQADGSVADIPRTIHRLQFPITPAYAFTDYRSQGQTIPAAIIDIATPPTGSALSLYNLYVALSRCAGRDNIRILRDFDEKLLMKPLDYDLLREDERLAKMDNQTEQLWNNLKERNGISYECT</sequence>
<dbReference type="InterPro" id="IPR046700">
    <property type="entry name" value="DUF6570"/>
</dbReference>
<dbReference type="InterPro" id="IPR051055">
    <property type="entry name" value="PIF1_helicase"/>
</dbReference>
<dbReference type="EC" id="5.6.2.3" evidence="1"/>
<evidence type="ECO:0000313" key="6">
    <source>
        <dbReference type="EMBL" id="CUA73486.1"/>
    </source>
</evidence>
<feature type="domain" description="Helitron helicase-like" evidence="4">
    <location>
        <begin position="531"/>
        <end position="753"/>
    </location>
</feature>
<dbReference type="EMBL" id="CYGV01001389">
    <property type="protein sequence ID" value="CUA73486.1"/>
    <property type="molecule type" value="Genomic_DNA"/>
</dbReference>
<organism evidence="6 7">
    <name type="scientific">Rhizoctonia solani</name>
    <dbReference type="NCBI Taxonomy" id="456999"/>
    <lineage>
        <taxon>Eukaryota</taxon>
        <taxon>Fungi</taxon>
        <taxon>Dikarya</taxon>
        <taxon>Basidiomycota</taxon>
        <taxon>Agaricomycotina</taxon>
        <taxon>Agaricomycetes</taxon>
        <taxon>Cantharellales</taxon>
        <taxon>Ceratobasidiaceae</taxon>
        <taxon>Rhizoctonia</taxon>
    </lineage>
</organism>
<gene>
    <name evidence="6" type="primary">ppc</name>
    <name evidence="6" type="ORF">RSOLAG22IIIB_05336</name>
</gene>
<dbReference type="GO" id="GO:0016887">
    <property type="term" value="F:ATP hydrolysis activity"/>
    <property type="evidence" value="ECO:0007669"/>
    <property type="project" value="RHEA"/>
</dbReference>
<accession>A0A0K6G4P7</accession>
<evidence type="ECO:0000259" key="3">
    <source>
        <dbReference type="Pfam" id="PF05970"/>
    </source>
</evidence>
<feature type="domain" description="DUF6570" evidence="5">
    <location>
        <begin position="224"/>
        <end position="371"/>
    </location>
</feature>
<dbReference type="GO" id="GO:0043139">
    <property type="term" value="F:5'-3' DNA helicase activity"/>
    <property type="evidence" value="ECO:0007669"/>
    <property type="project" value="UniProtKB-EC"/>
</dbReference>
<protein>
    <recommendedName>
        <fullName evidence="1">ATP-dependent DNA helicase</fullName>
        <ecNumber evidence="1">5.6.2.3</ecNumber>
    </recommendedName>
</protein>
<evidence type="ECO:0000259" key="5">
    <source>
        <dbReference type="Pfam" id="PF20209"/>
    </source>
</evidence>
<keyword evidence="7" id="KW-1185">Reference proteome</keyword>
<dbReference type="PANTHER" id="PTHR47642">
    <property type="entry name" value="ATP-DEPENDENT DNA HELICASE"/>
    <property type="match status" value="1"/>
</dbReference>
<keyword evidence="1" id="KW-0233">DNA recombination</keyword>
<dbReference type="Pfam" id="PF14214">
    <property type="entry name" value="Helitron_like_N"/>
    <property type="match status" value="1"/>
</dbReference>
<keyword evidence="1" id="KW-0227">DNA damage</keyword>
<dbReference type="Gene3D" id="3.40.50.300">
    <property type="entry name" value="P-loop containing nucleotide triphosphate hydrolases"/>
    <property type="match status" value="1"/>
</dbReference>
<dbReference type="GO" id="GO:0005524">
    <property type="term" value="F:ATP binding"/>
    <property type="evidence" value="ECO:0007669"/>
    <property type="project" value="UniProtKB-KW"/>
</dbReference>
<comment type="cofactor">
    <cofactor evidence="1">
        <name>Mg(2+)</name>
        <dbReference type="ChEBI" id="CHEBI:18420"/>
    </cofactor>
</comment>
<comment type="similarity">
    <text evidence="1">Belongs to the helicase family.</text>
</comment>
<keyword evidence="1" id="KW-0378">Hydrolase</keyword>
<evidence type="ECO:0000313" key="7">
    <source>
        <dbReference type="Proteomes" id="UP000044841"/>
    </source>
</evidence>
<dbReference type="GO" id="GO:0006310">
    <property type="term" value="P:DNA recombination"/>
    <property type="evidence" value="ECO:0007669"/>
    <property type="project" value="UniProtKB-KW"/>
</dbReference>
<keyword evidence="1" id="KW-0234">DNA repair</keyword>
<feature type="region of interest" description="Disordered" evidence="2">
    <location>
        <begin position="940"/>
        <end position="964"/>
    </location>
</feature>
<dbReference type="Pfam" id="PF20209">
    <property type="entry name" value="DUF6570"/>
    <property type="match status" value="1"/>
</dbReference>
<proteinExistence type="inferred from homology"/>
<name>A0A0K6G4P7_9AGAM</name>
<dbReference type="Pfam" id="PF05970">
    <property type="entry name" value="PIF1"/>
    <property type="match status" value="1"/>
</dbReference>
<dbReference type="SUPFAM" id="SSF52540">
    <property type="entry name" value="P-loop containing nucleoside triphosphate hydrolases"/>
    <property type="match status" value="2"/>
</dbReference>
<dbReference type="GO" id="GO:0000723">
    <property type="term" value="P:telomere maintenance"/>
    <property type="evidence" value="ECO:0007669"/>
    <property type="project" value="InterPro"/>
</dbReference>
<evidence type="ECO:0000259" key="4">
    <source>
        <dbReference type="Pfam" id="PF14214"/>
    </source>
</evidence>
<keyword evidence="1" id="KW-0347">Helicase</keyword>
<keyword evidence="1" id="KW-0547">Nucleotide-binding</keyword>
<dbReference type="InterPro" id="IPR010285">
    <property type="entry name" value="DNA_helicase_pif1-like_DEAD"/>
</dbReference>
<feature type="domain" description="DNA helicase Pif1-like DEAD-box helicase" evidence="3">
    <location>
        <begin position="1252"/>
        <end position="1390"/>
    </location>
</feature>
<dbReference type="GO" id="GO:0006281">
    <property type="term" value="P:DNA repair"/>
    <property type="evidence" value="ECO:0007669"/>
    <property type="project" value="UniProtKB-KW"/>
</dbReference>
<evidence type="ECO:0000256" key="2">
    <source>
        <dbReference type="SAM" id="MobiDB-lite"/>
    </source>
</evidence>
<dbReference type="InterPro" id="IPR025476">
    <property type="entry name" value="Helitron_helicase-like"/>
</dbReference>
<dbReference type="InterPro" id="IPR027417">
    <property type="entry name" value="P-loop_NTPase"/>
</dbReference>
<evidence type="ECO:0000256" key="1">
    <source>
        <dbReference type="RuleBase" id="RU363044"/>
    </source>
</evidence>
<dbReference type="Proteomes" id="UP000044841">
    <property type="component" value="Unassembled WGS sequence"/>
</dbReference>
<comment type="catalytic activity">
    <reaction evidence="1">
        <text>ATP + H2O = ADP + phosphate + H(+)</text>
        <dbReference type="Rhea" id="RHEA:13065"/>
        <dbReference type="ChEBI" id="CHEBI:15377"/>
        <dbReference type="ChEBI" id="CHEBI:15378"/>
        <dbReference type="ChEBI" id="CHEBI:30616"/>
        <dbReference type="ChEBI" id="CHEBI:43474"/>
        <dbReference type="ChEBI" id="CHEBI:456216"/>
        <dbReference type="EC" id="5.6.2.3"/>
    </reaction>
</comment>
<reference evidence="6 7" key="1">
    <citation type="submission" date="2015-07" db="EMBL/GenBank/DDBJ databases">
        <authorList>
            <person name="Noorani M."/>
        </authorList>
    </citation>
    <scope>NUCLEOTIDE SEQUENCE [LARGE SCALE GENOMIC DNA]</scope>
    <source>
        <strain evidence="6">BBA 69670</strain>
    </source>
</reference>